<feature type="signal peptide" evidence="1">
    <location>
        <begin position="1"/>
        <end position="33"/>
    </location>
</feature>
<evidence type="ECO:0000313" key="5">
    <source>
        <dbReference type="EMBL" id="TCK70221.1"/>
    </source>
</evidence>
<keyword evidence="6" id="KW-1185">Reference proteome</keyword>
<dbReference type="SUPFAM" id="SSF48208">
    <property type="entry name" value="Six-hairpin glycosidases"/>
    <property type="match status" value="1"/>
</dbReference>
<dbReference type="InterPro" id="IPR049174">
    <property type="entry name" value="Beta-AFase-like"/>
</dbReference>
<dbReference type="Pfam" id="PF07944">
    <property type="entry name" value="Beta-AFase-like_GH127_cat"/>
    <property type="match status" value="1"/>
</dbReference>
<feature type="chain" id="PRO_5020266493" description="DUF1680 family protein" evidence="1">
    <location>
        <begin position="34"/>
        <end position="693"/>
    </location>
</feature>
<sequence length="693" mass="76936">MRTIRTKMSRRTFLSRAASVTAATALMPASSFAAQPVQTGAYAADARLSANRWRDEGIIDLSNSPHAKVKTVPIRAVVITDGFWSKRRTTNVESSIPSMHDELLAHGRMDNFLRLEDKSSKPQQGPVYSDSDIYKWTEAVGFVLQSSDQPALRETVAKMISEIVAAQEPSGYLNTYYVGDRAAERMLPLTQERGHELYNIGHLLQGSIAYYRATGDPTLLDAGIRFVDNFLLPNYGPGVNQKPIVAGHPEIEMSLIELYRTTGNRKYLDLAGYILQGDSRIPLKPSQIVYMFCGIPFTSRTKLEGHAVRAMYACCGATDYYLETGDPAYLHTLNTLWTDLITDQMYITGGVGARSEGESFGNPYELPNARAYGESCAAIGNMMWNWRMLAATGDARHTDVIERALYNGINSGMSLNGKLYCYRNPLAYDSSTGDKIRNPWYDTTCCPPNLERTLASLPGYMYGTSEEGVYVHLYDNSEMNWHLASGTPLRLTQKTEYPWDGEVAITVTPQASEIFTVFVRIPGWSKHSRVKVNGSSVEGVVAGHYLALRRRWKPNDMIQLIFDMEPQVIHANPAVADDTGRIALQRGPIVYCMEQMDQPAGHDPAQFPLYAARLSPATEMHYDAQLLDGVVVLSHPGVLMPAAQPDSLYQPELDRTTAGCAPTSLKMIPYYAWNNREPTSMQVWIPAAAAAEV</sequence>
<dbReference type="Pfam" id="PF20736">
    <property type="entry name" value="Glyco_hydro127M"/>
    <property type="match status" value="1"/>
</dbReference>
<dbReference type="Proteomes" id="UP000295210">
    <property type="component" value="Unassembled WGS sequence"/>
</dbReference>
<evidence type="ECO:0008006" key="7">
    <source>
        <dbReference type="Google" id="ProtNLM"/>
    </source>
</evidence>
<dbReference type="InterPro" id="IPR049046">
    <property type="entry name" value="Beta-AFase-like_GH127_middle"/>
</dbReference>
<comment type="caution">
    <text evidence="5">The sequence shown here is derived from an EMBL/GenBank/DDBJ whole genome shotgun (WGS) entry which is preliminary data.</text>
</comment>
<dbReference type="GO" id="GO:0005975">
    <property type="term" value="P:carbohydrate metabolic process"/>
    <property type="evidence" value="ECO:0007669"/>
    <property type="project" value="InterPro"/>
</dbReference>
<organism evidence="5 6">
    <name type="scientific">Acidipila rosea</name>
    <dbReference type="NCBI Taxonomy" id="768535"/>
    <lineage>
        <taxon>Bacteria</taxon>
        <taxon>Pseudomonadati</taxon>
        <taxon>Acidobacteriota</taxon>
        <taxon>Terriglobia</taxon>
        <taxon>Terriglobales</taxon>
        <taxon>Acidobacteriaceae</taxon>
        <taxon>Acidipila</taxon>
    </lineage>
</organism>
<dbReference type="Pfam" id="PF20737">
    <property type="entry name" value="Glyco_hydro127C"/>
    <property type="match status" value="1"/>
</dbReference>
<evidence type="ECO:0000259" key="2">
    <source>
        <dbReference type="Pfam" id="PF07944"/>
    </source>
</evidence>
<dbReference type="InterPro" id="IPR006311">
    <property type="entry name" value="TAT_signal"/>
</dbReference>
<dbReference type="RefSeq" id="WP_131999195.1">
    <property type="nucleotide sequence ID" value="NZ_SMGK01000007.1"/>
</dbReference>
<dbReference type="EMBL" id="SMGK01000007">
    <property type="protein sequence ID" value="TCK70221.1"/>
    <property type="molecule type" value="Genomic_DNA"/>
</dbReference>
<dbReference type="AlphaFoldDB" id="A0A4V2PUE8"/>
<accession>A0A4V2PUE8</accession>
<feature type="domain" description="Non-reducing end beta-L-arabinofuranosidase-like GH127 catalytic" evidence="2">
    <location>
        <begin position="77"/>
        <end position="458"/>
    </location>
</feature>
<keyword evidence="1" id="KW-0732">Signal</keyword>
<evidence type="ECO:0000259" key="3">
    <source>
        <dbReference type="Pfam" id="PF20736"/>
    </source>
</evidence>
<evidence type="ECO:0000256" key="1">
    <source>
        <dbReference type="SAM" id="SignalP"/>
    </source>
</evidence>
<dbReference type="OrthoDB" id="9757939at2"/>
<dbReference type="InterPro" id="IPR008928">
    <property type="entry name" value="6-hairpin_glycosidase_sf"/>
</dbReference>
<name>A0A4V2PUE8_9BACT</name>
<gene>
    <name evidence="5" type="ORF">C7378_3377</name>
</gene>
<evidence type="ECO:0000259" key="4">
    <source>
        <dbReference type="Pfam" id="PF20737"/>
    </source>
</evidence>
<dbReference type="PROSITE" id="PS51318">
    <property type="entry name" value="TAT"/>
    <property type="match status" value="1"/>
</dbReference>
<feature type="domain" description="Non-reducing end beta-L-arabinofuranosidase-like GH127 middle" evidence="3">
    <location>
        <begin position="468"/>
        <end position="564"/>
    </location>
</feature>
<dbReference type="InterPro" id="IPR012878">
    <property type="entry name" value="Beta-AFase-like_GH127_cat"/>
</dbReference>
<dbReference type="PANTHER" id="PTHR43465:SF2">
    <property type="entry name" value="DUF1680 DOMAIN PROTEIN (AFU_ORTHOLOGUE AFUA_1G08910)"/>
    <property type="match status" value="1"/>
</dbReference>
<feature type="domain" description="Non-reducing end beta-L-arabinofuranosidase-like GH127 C-terminal" evidence="4">
    <location>
        <begin position="566"/>
        <end position="686"/>
    </location>
</feature>
<reference evidence="5 6" key="1">
    <citation type="submission" date="2019-03" db="EMBL/GenBank/DDBJ databases">
        <title>Genomic Encyclopedia of Type Strains, Phase IV (KMG-IV): sequencing the most valuable type-strain genomes for metagenomic binning, comparative biology and taxonomic classification.</title>
        <authorList>
            <person name="Goeker M."/>
        </authorList>
    </citation>
    <scope>NUCLEOTIDE SEQUENCE [LARGE SCALE GENOMIC DNA]</scope>
    <source>
        <strain evidence="5 6">DSM 103428</strain>
    </source>
</reference>
<proteinExistence type="predicted"/>
<dbReference type="PANTHER" id="PTHR43465">
    <property type="entry name" value="DUF1680 DOMAIN PROTEIN (AFU_ORTHOLOGUE AFUA_1G08910)"/>
    <property type="match status" value="1"/>
</dbReference>
<evidence type="ECO:0000313" key="6">
    <source>
        <dbReference type="Proteomes" id="UP000295210"/>
    </source>
</evidence>
<protein>
    <recommendedName>
        <fullName evidence="7">DUF1680 family protein</fullName>
    </recommendedName>
</protein>
<dbReference type="InterPro" id="IPR049049">
    <property type="entry name" value="Beta-AFase-like_GH127_C"/>
</dbReference>